<reference evidence="1 2" key="1">
    <citation type="submission" date="2019-07" db="EMBL/GenBank/DDBJ databases">
        <title>Whole genome shotgun sequence of Methylobacterium haplocladii NBRC 107714.</title>
        <authorList>
            <person name="Hosoyama A."/>
            <person name="Uohara A."/>
            <person name="Ohji S."/>
            <person name="Ichikawa N."/>
        </authorList>
    </citation>
    <scope>NUCLEOTIDE SEQUENCE [LARGE SCALE GENOMIC DNA]</scope>
    <source>
        <strain evidence="1 2">NBRC 107714</strain>
    </source>
</reference>
<gene>
    <name evidence="1" type="ORF">MHA02_30000</name>
</gene>
<protein>
    <submittedName>
        <fullName evidence="1">Uncharacterized protein</fullName>
    </submittedName>
</protein>
<sequence length="127" mass="12449">MAQRKPVALLATGLAEMPAGDTIPIPAYGASGVVAACKLWIGEASTTSTGAWSVDLSQAGFTAVPKILASALSADTTIANSAVAITTGRTLVAASGFVNLPNTIAIGGMPEKRAGAGLTVSVLAIGP</sequence>
<accession>A0A512ISE2</accession>
<proteinExistence type="predicted"/>
<dbReference type="RefSeq" id="WP_147080041.1">
    <property type="nucleotide sequence ID" value="NZ_BJZT01000032.1"/>
</dbReference>
<evidence type="ECO:0000313" key="2">
    <source>
        <dbReference type="Proteomes" id="UP000321258"/>
    </source>
</evidence>
<dbReference type="Proteomes" id="UP000321258">
    <property type="component" value="Unassembled WGS sequence"/>
</dbReference>
<comment type="caution">
    <text evidence="1">The sequence shown here is derived from an EMBL/GenBank/DDBJ whole genome shotgun (WGS) entry which is preliminary data.</text>
</comment>
<organism evidence="1 2">
    <name type="scientific">Methylobacterium haplocladii</name>
    <dbReference type="NCBI Taxonomy" id="1176176"/>
    <lineage>
        <taxon>Bacteria</taxon>
        <taxon>Pseudomonadati</taxon>
        <taxon>Pseudomonadota</taxon>
        <taxon>Alphaproteobacteria</taxon>
        <taxon>Hyphomicrobiales</taxon>
        <taxon>Methylobacteriaceae</taxon>
        <taxon>Methylobacterium</taxon>
    </lineage>
</organism>
<keyword evidence="2" id="KW-1185">Reference proteome</keyword>
<evidence type="ECO:0000313" key="1">
    <source>
        <dbReference type="EMBL" id="GEP00613.1"/>
    </source>
</evidence>
<name>A0A512ISE2_9HYPH</name>
<dbReference type="AlphaFoldDB" id="A0A512ISE2"/>
<dbReference type="EMBL" id="BJZT01000032">
    <property type="protein sequence ID" value="GEP00613.1"/>
    <property type="molecule type" value="Genomic_DNA"/>
</dbReference>